<dbReference type="GO" id="GO:0045944">
    <property type="term" value="P:positive regulation of transcription by RNA polymerase II"/>
    <property type="evidence" value="ECO:0007669"/>
    <property type="project" value="TreeGrafter"/>
</dbReference>
<comment type="caution">
    <text evidence="8">The sequence shown here is derived from an EMBL/GenBank/DDBJ whole genome shotgun (WGS) entry which is preliminary data.</text>
</comment>
<sequence>MESIMKPQDCQKEATAQVPLANMQSIINPQESQEEATAQAALSNFVYLQQHQLVICREHGYAVGIDLKRHMKDHHPRYTPFVRKAVFARFQNLSRINPQKAVLPRANNSPIEGLLPPQKAFQCIGAECGYISSARDGIMTHSRKVHHWKHSKETPTHWTELFAQSFSQTPGKQRWFAVSVEEGHTTAVAAPVSAADMEEIKSKAVVLENAGISSYEPPAMDPLYPFVKLSEYPLFICKLCRFACVANEVQTHLRRHHRDMDKGAGRIAILEVKEIPGIIRSQEELRHFQLPEFVEKPIPSITRPKTDGLRCDTCPFIARDRQSLQQHCRTEHGWANDRKRIDNFKNGPLEDLPASWTKNVHCQRFSPTRAVNGWFQVRQSSTESLEPEQQVQFDDWMEQSHESQEQRFNMGPESQLKWSEQEESQPGDLWDLVDVAIHHMKHRASIAGNEARYTKLSSASFRAEMGKWLEERCGTGEESIGSRHTIGETDIDVGPVASGSCFAALRSRGDRRRIALSSTGTGGGEEDWCEPSVDETNPGLVFDNAIPIAKSAMAISSTAGFRRTQREAPDGQRPAQPPFTPKSSSQGPEVPQSGQRVTIKTRSSATLAAGMSCKIHATEKQRSALETGHTKPTAAHRPSANNPITQPTQGSMRSSPKANASRKRKRGRKSGTLCWFRA</sequence>
<keyword evidence="3 5" id="KW-0863">Zinc-finger</keyword>
<evidence type="ECO:0000313" key="9">
    <source>
        <dbReference type="Proteomes" id="UP000732380"/>
    </source>
</evidence>
<feature type="compositionally biased region" description="Polar residues" evidence="6">
    <location>
        <begin position="581"/>
        <end position="605"/>
    </location>
</feature>
<feature type="compositionally biased region" description="Basic residues" evidence="6">
    <location>
        <begin position="660"/>
        <end position="669"/>
    </location>
</feature>
<dbReference type="PANTHER" id="PTHR24403">
    <property type="entry name" value="ZINC FINGER PROTEIN"/>
    <property type="match status" value="1"/>
</dbReference>
<feature type="compositionally biased region" description="Polar residues" evidence="6">
    <location>
        <begin position="639"/>
        <end position="658"/>
    </location>
</feature>
<dbReference type="PROSITE" id="PS50157">
    <property type="entry name" value="ZINC_FINGER_C2H2_2"/>
    <property type="match status" value="1"/>
</dbReference>
<dbReference type="EMBL" id="SRQM01000692">
    <property type="protein sequence ID" value="KAG6106823.1"/>
    <property type="molecule type" value="Genomic_DNA"/>
</dbReference>
<evidence type="ECO:0000259" key="7">
    <source>
        <dbReference type="PROSITE" id="PS50157"/>
    </source>
</evidence>
<proteinExistence type="predicted"/>
<dbReference type="GO" id="GO:0005634">
    <property type="term" value="C:nucleus"/>
    <property type="evidence" value="ECO:0007669"/>
    <property type="project" value="TreeGrafter"/>
</dbReference>
<organism evidence="8 9">
    <name type="scientific">Claviceps humidiphila</name>
    <dbReference type="NCBI Taxonomy" id="1294629"/>
    <lineage>
        <taxon>Eukaryota</taxon>
        <taxon>Fungi</taxon>
        <taxon>Dikarya</taxon>
        <taxon>Ascomycota</taxon>
        <taxon>Pezizomycotina</taxon>
        <taxon>Sordariomycetes</taxon>
        <taxon>Hypocreomycetidae</taxon>
        <taxon>Hypocreales</taxon>
        <taxon>Clavicipitaceae</taxon>
        <taxon>Claviceps</taxon>
    </lineage>
</organism>
<accession>A0A9P7TQ82</accession>
<name>A0A9P7TQ82_9HYPO</name>
<dbReference type="PANTHER" id="PTHR24403:SF67">
    <property type="entry name" value="FI01116P-RELATED"/>
    <property type="match status" value="1"/>
</dbReference>
<dbReference type="AlphaFoldDB" id="A0A9P7TQ82"/>
<keyword evidence="2" id="KW-0677">Repeat</keyword>
<feature type="domain" description="C2H2-type" evidence="7">
    <location>
        <begin position="121"/>
        <end position="155"/>
    </location>
</feature>
<keyword evidence="9" id="KW-1185">Reference proteome</keyword>
<dbReference type="SMART" id="SM00355">
    <property type="entry name" value="ZnF_C2H2"/>
    <property type="match status" value="3"/>
</dbReference>
<keyword evidence="4" id="KW-0862">Zinc</keyword>
<dbReference type="Pfam" id="PF12013">
    <property type="entry name" value="OrsD"/>
    <property type="match status" value="2"/>
</dbReference>
<protein>
    <recommendedName>
        <fullName evidence="7">C2H2-type domain-containing protein</fullName>
    </recommendedName>
</protein>
<dbReference type="GO" id="GO:0008270">
    <property type="term" value="F:zinc ion binding"/>
    <property type="evidence" value="ECO:0007669"/>
    <property type="project" value="UniProtKB-KW"/>
</dbReference>
<evidence type="ECO:0000256" key="5">
    <source>
        <dbReference type="PROSITE-ProRule" id="PRU00042"/>
    </source>
</evidence>
<evidence type="ECO:0000256" key="4">
    <source>
        <dbReference type="ARBA" id="ARBA00022833"/>
    </source>
</evidence>
<evidence type="ECO:0000313" key="8">
    <source>
        <dbReference type="EMBL" id="KAG6106823.1"/>
    </source>
</evidence>
<evidence type="ECO:0000256" key="6">
    <source>
        <dbReference type="SAM" id="MobiDB-lite"/>
    </source>
</evidence>
<dbReference type="Proteomes" id="UP000732380">
    <property type="component" value="Unassembled WGS sequence"/>
</dbReference>
<feature type="region of interest" description="Disordered" evidence="6">
    <location>
        <begin position="559"/>
        <end position="605"/>
    </location>
</feature>
<evidence type="ECO:0000256" key="3">
    <source>
        <dbReference type="ARBA" id="ARBA00022771"/>
    </source>
</evidence>
<dbReference type="InterPro" id="IPR050688">
    <property type="entry name" value="Zinc_finger/UBP_domain"/>
</dbReference>
<evidence type="ECO:0000256" key="2">
    <source>
        <dbReference type="ARBA" id="ARBA00022737"/>
    </source>
</evidence>
<reference evidence="8 9" key="1">
    <citation type="journal article" date="2020" name="bioRxiv">
        <title>Whole genome comparisons of ergot fungi reveals the divergence and evolution of species within the genus Claviceps are the result of varying mechanisms driving genome evolution and host range expansion.</title>
        <authorList>
            <person name="Wyka S.A."/>
            <person name="Mondo S.J."/>
            <person name="Liu M."/>
            <person name="Dettman J."/>
            <person name="Nalam V."/>
            <person name="Broders K.D."/>
        </authorList>
    </citation>
    <scope>NUCLEOTIDE SEQUENCE [LARGE SCALE GENOMIC DNA]</scope>
    <source>
        <strain evidence="8 9">LM576</strain>
    </source>
</reference>
<feature type="region of interest" description="Disordered" evidence="6">
    <location>
        <begin position="619"/>
        <end position="678"/>
    </location>
</feature>
<keyword evidence="1" id="KW-0479">Metal-binding</keyword>
<evidence type="ECO:0000256" key="1">
    <source>
        <dbReference type="ARBA" id="ARBA00022723"/>
    </source>
</evidence>
<dbReference type="InterPro" id="IPR013087">
    <property type="entry name" value="Znf_C2H2_type"/>
</dbReference>
<gene>
    <name evidence="8" type="ORF">E4U13_007222</name>
</gene>
<dbReference type="InterPro" id="IPR022698">
    <property type="entry name" value="OrsD"/>
</dbReference>